<sequence>MEKEEKKPNSSLYQGKRDNPEQYPTDTESLFDKFESERNVDTIPMEDLKMEQREEKAEHHTKDDSSSERKYNTGF</sequence>
<dbReference type="EMBL" id="QNQT01000001">
    <property type="protein sequence ID" value="RDU38344.1"/>
    <property type="molecule type" value="Genomic_DNA"/>
</dbReference>
<keyword evidence="3" id="KW-1185">Reference proteome</keyword>
<comment type="caution">
    <text evidence="2">The sequence shown here is derived from an EMBL/GenBank/DDBJ whole genome shotgun (WGS) entry which is preliminary data.</text>
</comment>
<organism evidence="2 3">
    <name type="scientific">Neobacillus piezotolerans</name>
    <dbReference type="NCBI Taxonomy" id="2259171"/>
    <lineage>
        <taxon>Bacteria</taxon>
        <taxon>Bacillati</taxon>
        <taxon>Bacillota</taxon>
        <taxon>Bacilli</taxon>
        <taxon>Bacillales</taxon>
        <taxon>Bacillaceae</taxon>
        <taxon>Neobacillus</taxon>
    </lineage>
</organism>
<protein>
    <submittedName>
        <fullName evidence="2">Uncharacterized protein</fullName>
    </submittedName>
</protein>
<dbReference type="Proteomes" id="UP000257144">
    <property type="component" value="Unassembled WGS sequence"/>
</dbReference>
<evidence type="ECO:0000313" key="2">
    <source>
        <dbReference type="EMBL" id="RDU38344.1"/>
    </source>
</evidence>
<feature type="region of interest" description="Disordered" evidence="1">
    <location>
        <begin position="1"/>
        <end position="75"/>
    </location>
</feature>
<reference evidence="2 3" key="1">
    <citation type="submission" date="2018-07" db="EMBL/GenBank/DDBJ databases">
        <title>Bacillus sp. YLB-04 draft genome sequence.</title>
        <authorList>
            <person name="Yu L."/>
            <person name="Tang X."/>
        </authorList>
    </citation>
    <scope>NUCLEOTIDE SEQUENCE [LARGE SCALE GENOMIC DNA]</scope>
    <source>
        <strain evidence="2 3">YLB-04</strain>
    </source>
</reference>
<name>A0A3D8GV38_9BACI</name>
<dbReference type="RefSeq" id="WP_115450266.1">
    <property type="nucleotide sequence ID" value="NZ_QNQT01000001.1"/>
</dbReference>
<dbReference type="OrthoDB" id="2454814at2"/>
<evidence type="ECO:0000256" key="1">
    <source>
        <dbReference type="SAM" id="MobiDB-lite"/>
    </source>
</evidence>
<gene>
    <name evidence="2" type="ORF">DRW41_01900</name>
</gene>
<dbReference type="AlphaFoldDB" id="A0A3D8GV38"/>
<feature type="compositionally biased region" description="Basic and acidic residues" evidence="1">
    <location>
        <begin position="30"/>
        <end position="75"/>
    </location>
</feature>
<evidence type="ECO:0000313" key="3">
    <source>
        <dbReference type="Proteomes" id="UP000257144"/>
    </source>
</evidence>
<accession>A0A3D8GV38</accession>
<proteinExistence type="predicted"/>